<accession>A0A8J3BHV0</accession>
<feature type="domain" description="CdaR GGDEF-like" evidence="4">
    <location>
        <begin position="197"/>
        <end position="309"/>
    </location>
</feature>
<organism evidence="5 6">
    <name type="scientific">Pilimelia anulata</name>
    <dbReference type="NCBI Taxonomy" id="53371"/>
    <lineage>
        <taxon>Bacteria</taxon>
        <taxon>Bacillati</taxon>
        <taxon>Actinomycetota</taxon>
        <taxon>Actinomycetes</taxon>
        <taxon>Micromonosporales</taxon>
        <taxon>Micromonosporaceae</taxon>
        <taxon>Pilimelia</taxon>
    </lineage>
</organism>
<dbReference type="InterPro" id="IPR042070">
    <property type="entry name" value="PucR_C-HTH_sf"/>
</dbReference>
<proteinExistence type="inferred from homology"/>
<evidence type="ECO:0000259" key="4">
    <source>
        <dbReference type="Pfam" id="PF17853"/>
    </source>
</evidence>
<dbReference type="Gene3D" id="1.10.10.2840">
    <property type="entry name" value="PucR C-terminal helix-turn-helix domain"/>
    <property type="match status" value="1"/>
</dbReference>
<keyword evidence="6" id="KW-1185">Reference proteome</keyword>
<evidence type="ECO:0000313" key="5">
    <source>
        <dbReference type="EMBL" id="GGK04755.1"/>
    </source>
</evidence>
<dbReference type="InterPro" id="IPR025736">
    <property type="entry name" value="PucR_C-HTH_dom"/>
</dbReference>
<dbReference type="EMBL" id="BMQB01000009">
    <property type="protein sequence ID" value="GGK04755.1"/>
    <property type="molecule type" value="Genomic_DNA"/>
</dbReference>
<dbReference type="InterPro" id="IPR041522">
    <property type="entry name" value="CdaR_GGDEF"/>
</dbReference>
<comment type="caution">
    <text evidence="5">The sequence shown here is derived from an EMBL/GenBank/DDBJ whole genome shotgun (WGS) entry which is preliminary data.</text>
</comment>
<evidence type="ECO:0000313" key="6">
    <source>
        <dbReference type="Proteomes" id="UP000649739"/>
    </source>
</evidence>
<feature type="domain" description="PucR C-terminal helix-turn-helix" evidence="3">
    <location>
        <begin position="360"/>
        <end position="418"/>
    </location>
</feature>
<dbReference type="Proteomes" id="UP000649739">
    <property type="component" value="Unassembled WGS sequence"/>
</dbReference>
<dbReference type="PANTHER" id="PTHR33744:SF17">
    <property type="entry name" value="CONSERVED PROTEIN"/>
    <property type="match status" value="1"/>
</dbReference>
<evidence type="ECO:0000259" key="3">
    <source>
        <dbReference type="Pfam" id="PF13556"/>
    </source>
</evidence>
<dbReference type="Pfam" id="PF17853">
    <property type="entry name" value="GGDEF_2"/>
    <property type="match status" value="1"/>
</dbReference>
<dbReference type="AlphaFoldDB" id="A0A8J3BHV0"/>
<sequence>MNKPTRDTAGDGPVDPTAEVRHRRPLSLQDAVDGLAARLDRPTMIEDHQHRVVVHSAHDGNIDGVRRLSILHRRTDPGVRDHLQRFGIARAPGAIRIPASAELRMWPRLCVPVRHRGVLLGYVWFLDRDGTLTDAEVAAAERACGELTLEMFRELWTNDTAGYRVAGWVRDLLSDNRAARVTAAAALLDDGYFVDGVPVVALIGQPVGARARPAELQVLLEEALAATARSGGPRGTLHLAHRDRAVLIAAQCAGYPSIGDLAAGLCVEITRTAQYAGAADGVLIGVGGPVDALCDALTSHRQARLALRVAAVQPNLGPLAQWSDLGAYRALATVVPAGRAAVSVHPGLERVFTEPAHGSLLETLETYLDLAGNADAAAKRLHLHRTSLYHRLHRIEQLVGTDLKDGSERLCLHLALKVGRLSGTYRPGR</sequence>
<reference evidence="5" key="2">
    <citation type="submission" date="2020-09" db="EMBL/GenBank/DDBJ databases">
        <authorList>
            <person name="Sun Q."/>
            <person name="Ohkuma M."/>
        </authorList>
    </citation>
    <scope>NUCLEOTIDE SEQUENCE</scope>
    <source>
        <strain evidence="5">JCM 3090</strain>
    </source>
</reference>
<feature type="region of interest" description="Disordered" evidence="2">
    <location>
        <begin position="1"/>
        <end position="22"/>
    </location>
</feature>
<name>A0A8J3BHV0_9ACTN</name>
<dbReference type="RefSeq" id="WP_189171577.1">
    <property type="nucleotide sequence ID" value="NZ_BMQB01000009.1"/>
</dbReference>
<gene>
    <name evidence="5" type="ORF">GCM10010123_38390</name>
</gene>
<dbReference type="PANTHER" id="PTHR33744">
    <property type="entry name" value="CARBOHYDRATE DIACID REGULATOR"/>
    <property type="match status" value="1"/>
</dbReference>
<dbReference type="InterPro" id="IPR051448">
    <property type="entry name" value="CdaR-like_regulators"/>
</dbReference>
<evidence type="ECO:0000256" key="1">
    <source>
        <dbReference type="ARBA" id="ARBA00006754"/>
    </source>
</evidence>
<evidence type="ECO:0000256" key="2">
    <source>
        <dbReference type="SAM" id="MobiDB-lite"/>
    </source>
</evidence>
<dbReference type="Pfam" id="PF13556">
    <property type="entry name" value="HTH_30"/>
    <property type="match status" value="1"/>
</dbReference>
<reference evidence="5" key="1">
    <citation type="journal article" date="2014" name="Int. J. Syst. Evol. Microbiol.">
        <title>Complete genome sequence of Corynebacterium casei LMG S-19264T (=DSM 44701T), isolated from a smear-ripened cheese.</title>
        <authorList>
            <consortium name="US DOE Joint Genome Institute (JGI-PGF)"/>
            <person name="Walter F."/>
            <person name="Albersmeier A."/>
            <person name="Kalinowski J."/>
            <person name="Ruckert C."/>
        </authorList>
    </citation>
    <scope>NUCLEOTIDE SEQUENCE</scope>
    <source>
        <strain evidence="5">JCM 3090</strain>
    </source>
</reference>
<comment type="similarity">
    <text evidence="1">Belongs to the CdaR family.</text>
</comment>
<protein>
    <submittedName>
        <fullName evidence="5">Transcriptional regulator</fullName>
    </submittedName>
</protein>